<dbReference type="EC" id="2.6.1.42" evidence="18"/>
<name>A0A2G0CGA4_9BACT</name>
<evidence type="ECO:0000256" key="16">
    <source>
        <dbReference type="RuleBase" id="RU004106"/>
    </source>
</evidence>
<evidence type="ECO:0000313" key="20">
    <source>
        <dbReference type="Proteomes" id="UP000226437"/>
    </source>
</evidence>
<dbReference type="AlphaFoldDB" id="A0A2G0CGA4"/>
<comment type="catalytic activity">
    <reaction evidence="12 18">
        <text>L-valine + 2-oxoglutarate = 3-methyl-2-oxobutanoate + L-glutamate</text>
        <dbReference type="Rhea" id="RHEA:24813"/>
        <dbReference type="ChEBI" id="CHEBI:11851"/>
        <dbReference type="ChEBI" id="CHEBI:16810"/>
        <dbReference type="ChEBI" id="CHEBI:29985"/>
        <dbReference type="ChEBI" id="CHEBI:57762"/>
        <dbReference type="EC" id="2.6.1.42"/>
    </reaction>
</comment>
<reference evidence="19 20" key="1">
    <citation type="submission" date="2017-10" db="EMBL/GenBank/DDBJ databases">
        <title>The draft genome sequence of Lewinella marina KCTC 32374.</title>
        <authorList>
            <person name="Wang K."/>
        </authorList>
    </citation>
    <scope>NUCLEOTIDE SEQUENCE [LARGE SCALE GENOMIC DNA]</scope>
    <source>
        <strain evidence="19 20">MKG-38</strain>
    </source>
</reference>
<evidence type="ECO:0000256" key="12">
    <source>
        <dbReference type="ARBA" id="ARBA00048212"/>
    </source>
</evidence>
<comment type="function">
    <text evidence="2">Acts on leucine, isoleucine and valine.</text>
</comment>
<comment type="catalytic activity">
    <reaction evidence="13 18">
        <text>L-isoleucine + 2-oxoglutarate = (S)-3-methyl-2-oxopentanoate + L-glutamate</text>
        <dbReference type="Rhea" id="RHEA:24801"/>
        <dbReference type="ChEBI" id="CHEBI:16810"/>
        <dbReference type="ChEBI" id="CHEBI:29985"/>
        <dbReference type="ChEBI" id="CHEBI:35146"/>
        <dbReference type="ChEBI" id="CHEBI:58045"/>
        <dbReference type="EC" id="2.6.1.42"/>
    </reaction>
</comment>
<keyword evidence="9 18" id="KW-0808">Transferase</keyword>
<dbReference type="GO" id="GO:0052656">
    <property type="term" value="F:L-isoleucine-2-oxoglutarate transaminase activity"/>
    <property type="evidence" value="ECO:0007669"/>
    <property type="project" value="RHEA"/>
</dbReference>
<dbReference type="OrthoDB" id="9804984at2"/>
<dbReference type="GO" id="GO:0052655">
    <property type="term" value="F:L-valine-2-oxoglutarate transaminase activity"/>
    <property type="evidence" value="ECO:0007669"/>
    <property type="project" value="RHEA"/>
</dbReference>
<dbReference type="EMBL" id="PDLO01000002">
    <property type="protein sequence ID" value="PHK98947.1"/>
    <property type="molecule type" value="Genomic_DNA"/>
</dbReference>
<dbReference type="GO" id="GO:0009098">
    <property type="term" value="P:L-leucine biosynthetic process"/>
    <property type="evidence" value="ECO:0007669"/>
    <property type="project" value="UniProtKB-UniPathway"/>
</dbReference>
<dbReference type="UniPathway" id="UPA00049">
    <property type="reaction ID" value="UER00062"/>
</dbReference>
<dbReference type="InterPro" id="IPR043131">
    <property type="entry name" value="BCAT-like_N"/>
</dbReference>
<dbReference type="Gene3D" id="3.30.470.10">
    <property type="match status" value="1"/>
</dbReference>
<dbReference type="InterPro" id="IPR036038">
    <property type="entry name" value="Aminotransferase-like"/>
</dbReference>
<keyword evidence="10 17" id="KW-0663">Pyridoxal phosphate</keyword>
<comment type="pathway">
    <text evidence="5">Amino-acid biosynthesis; L-leucine biosynthesis; L-leucine from 3-methyl-2-oxobutanoate: step 4/4.</text>
</comment>
<sequence length="355" mass="39655">MTTTTSSIRVERVQQSRLDTVNFNDLPFGKIFSDHMFVSDYRDGEWTDDRIIPFGHFTMHPASMVLHYGQAVFEGMKASLHEDGTPLLLRPDEHAKRINASARRMMMAEFPEDRFVEAISQLVALDKDWIPPTEGSALYLRPYMYATDEFIGVRPSESYRFCVFTAPVGPYYAKPVRLVVEQEYVRAVPGGTGEAKAAGNYAGSLLPAHLAQQRGFDQVVWMGGPNRKQIQEVGTMNIFFVIDGEVITPATDGAILKGITRKMFIQILKDRGIPVTERVIEIDEVVAASEAGTLQEMFGAGTAAVVSHVSELQYKDKLMTLPPVEGRKIGPMLKRYIDGLRAGKVEDPHGWIVRV</sequence>
<dbReference type="GO" id="GO:0052654">
    <property type="term" value="F:L-leucine-2-oxoglutarate transaminase activity"/>
    <property type="evidence" value="ECO:0007669"/>
    <property type="project" value="RHEA"/>
</dbReference>
<accession>A0A2G0CGA4</accession>
<keyword evidence="8 18" id="KW-0028">Amino-acid biosynthesis</keyword>
<evidence type="ECO:0000256" key="17">
    <source>
        <dbReference type="RuleBase" id="RU004516"/>
    </source>
</evidence>
<evidence type="ECO:0000256" key="4">
    <source>
        <dbReference type="ARBA" id="ARBA00004931"/>
    </source>
</evidence>
<evidence type="ECO:0000256" key="11">
    <source>
        <dbReference type="ARBA" id="ARBA00023304"/>
    </source>
</evidence>
<keyword evidence="11 18" id="KW-0100">Branched-chain amino acid biosynthesis</keyword>
<evidence type="ECO:0000256" key="6">
    <source>
        <dbReference type="ARBA" id="ARBA00009320"/>
    </source>
</evidence>
<feature type="modified residue" description="N6-(pyridoxal phosphate)lysine" evidence="15">
    <location>
        <position position="196"/>
    </location>
</feature>
<evidence type="ECO:0000256" key="14">
    <source>
        <dbReference type="ARBA" id="ARBA00049229"/>
    </source>
</evidence>
<dbReference type="PANTHER" id="PTHR11825:SF44">
    <property type="entry name" value="BRANCHED-CHAIN-AMINO-ACID AMINOTRANSFERASE"/>
    <property type="match status" value="1"/>
</dbReference>
<dbReference type="PIRSF" id="PIRSF006468">
    <property type="entry name" value="BCAT1"/>
    <property type="match status" value="1"/>
</dbReference>
<evidence type="ECO:0000256" key="7">
    <source>
        <dbReference type="ARBA" id="ARBA00022576"/>
    </source>
</evidence>
<dbReference type="UniPathway" id="UPA00047">
    <property type="reaction ID" value="UER00058"/>
</dbReference>
<comment type="cofactor">
    <cofactor evidence="1 17">
        <name>pyridoxal 5'-phosphate</name>
        <dbReference type="ChEBI" id="CHEBI:597326"/>
    </cofactor>
</comment>
<evidence type="ECO:0000256" key="15">
    <source>
        <dbReference type="PIRSR" id="PIRSR006468-1"/>
    </source>
</evidence>
<evidence type="ECO:0000313" key="19">
    <source>
        <dbReference type="EMBL" id="PHK98947.1"/>
    </source>
</evidence>
<dbReference type="InterPro" id="IPR005786">
    <property type="entry name" value="B_amino_transII"/>
</dbReference>
<dbReference type="UniPathway" id="UPA00048">
    <property type="reaction ID" value="UER00073"/>
</dbReference>
<dbReference type="PANTHER" id="PTHR11825">
    <property type="entry name" value="SUBGROUP IIII AMINOTRANSFERASE"/>
    <property type="match status" value="1"/>
</dbReference>
<dbReference type="InterPro" id="IPR018300">
    <property type="entry name" value="Aminotrans_IV_CS"/>
</dbReference>
<dbReference type="CDD" id="cd01557">
    <property type="entry name" value="BCAT_beta_family"/>
    <property type="match status" value="1"/>
</dbReference>
<evidence type="ECO:0000256" key="3">
    <source>
        <dbReference type="ARBA" id="ARBA00004824"/>
    </source>
</evidence>
<gene>
    <name evidence="19" type="ORF">CGL56_05660</name>
</gene>
<proteinExistence type="inferred from homology"/>
<dbReference type="RefSeq" id="WP_099105564.1">
    <property type="nucleotide sequence ID" value="NZ_JAATJF010000002.1"/>
</dbReference>
<protein>
    <recommendedName>
        <fullName evidence="18">Branched-chain-amino-acid aminotransferase</fullName>
        <ecNumber evidence="18">2.6.1.42</ecNumber>
    </recommendedName>
</protein>
<evidence type="ECO:0000256" key="5">
    <source>
        <dbReference type="ARBA" id="ARBA00005072"/>
    </source>
</evidence>
<keyword evidence="20" id="KW-1185">Reference proteome</keyword>
<evidence type="ECO:0000256" key="10">
    <source>
        <dbReference type="ARBA" id="ARBA00022898"/>
    </source>
</evidence>
<keyword evidence="7 18" id="KW-0032">Aminotransferase</keyword>
<evidence type="ECO:0000256" key="18">
    <source>
        <dbReference type="RuleBase" id="RU004517"/>
    </source>
</evidence>
<dbReference type="Gene3D" id="3.20.10.10">
    <property type="entry name" value="D-amino Acid Aminotransferase, subunit A, domain 2"/>
    <property type="match status" value="1"/>
</dbReference>
<dbReference type="SUPFAM" id="SSF56752">
    <property type="entry name" value="D-aminoacid aminotransferase-like PLP-dependent enzymes"/>
    <property type="match status" value="1"/>
</dbReference>
<comment type="pathway">
    <text evidence="3">Amino-acid biosynthesis; L-isoleucine biosynthesis; L-isoleucine from 2-oxobutanoate: step 4/4.</text>
</comment>
<evidence type="ECO:0000256" key="8">
    <source>
        <dbReference type="ARBA" id="ARBA00022605"/>
    </source>
</evidence>
<dbReference type="NCBIfam" id="TIGR01123">
    <property type="entry name" value="ilvE_II"/>
    <property type="match status" value="1"/>
</dbReference>
<dbReference type="Proteomes" id="UP000226437">
    <property type="component" value="Unassembled WGS sequence"/>
</dbReference>
<dbReference type="InterPro" id="IPR001544">
    <property type="entry name" value="Aminotrans_IV"/>
</dbReference>
<evidence type="ECO:0000256" key="2">
    <source>
        <dbReference type="ARBA" id="ARBA00003109"/>
    </source>
</evidence>
<comment type="pathway">
    <text evidence="4">Amino-acid biosynthesis; L-valine biosynthesis; L-valine from pyruvate: step 4/4.</text>
</comment>
<evidence type="ECO:0000256" key="1">
    <source>
        <dbReference type="ARBA" id="ARBA00001933"/>
    </source>
</evidence>
<dbReference type="GO" id="GO:0009097">
    <property type="term" value="P:isoleucine biosynthetic process"/>
    <property type="evidence" value="ECO:0007669"/>
    <property type="project" value="UniProtKB-UniPathway"/>
</dbReference>
<evidence type="ECO:0000256" key="13">
    <source>
        <dbReference type="ARBA" id="ARBA00048798"/>
    </source>
</evidence>
<evidence type="ECO:0000256" key="9">
    <source>
        <dbReference type="ARBA" id="ARBA00022679"/>
    </source>
</evidence>
<organism evidence="19 20">
    <name type="scientific">Neolewinella marina</name>
    <dbReference type="NCBI Taxonomy" id="438751"/>
    <lineage>
        <taxon>Bacteria</taxon>
        <taxon>Pseudomonadati</taxon>
        <taxon>Bacteroidota</taxon>
        <taxon>Saprospiria</taxon>
        <taxon>Saprospirales</taxon>
        <taxon>Lewinellaceae</taxon>
        <taxon>Neolewinella</taxon>
    </lineage>
</organism>
<dbReference type="NCBIfam" id="NF009897">
    <property type="entry name" value="PRK13357.1"/>
    <property type="match status" value="1"/>
</dbReference>
<dbReference type="PROSITE" id="PS00770">
    <property type="entry name" value="AA_TRANSFER_CLASS_4"/>
    <property type="match status" value="1"/>
</dbReference>
<comment type="similarity">
    <text evidence="6 16">Belongs to the class-IV pyridoxal-phosphate-dependent aminotransferase family.</text>
</comment>
<dbReference type="InterPro" id="IPR033939">
    <property type="entry name" value="BCAT_family"/>
</dbReference>
<dbReference type="InterPro" id="IPR043132">
    <property type="entry name" value="BCAT-like_C"/>
</dbReference>
<comment type="catalytic activity">
    <reaction evidence="14 18">
        <text>L-leucine + 2-oxoglutarate = 4-methyl-2-oxopentanoate + L-glutamate</text>
        <dbReference type="Rhea" id="RHEA:18321"/>
        <dbReference type="ChEBI" id="CHEBI:16810"/>
        <dbReference type="ChEBI" id="CHEBI:17865"/>
        <dbReference type="ChEBI" id="CHEBI:29985"/>
        <dbReference type="ChEBI" id="CHEBI:57427"/>
        <dbReference type="EC" id="2.6.1.42"/>
    </reaction>
</comment>
<dbReference type="GO" id="GO:0009099">
    <property type="term" value="P:L-valine biosynthetic process"/>
    <property type="evidence" value="ECO:0007669"/>
    <property type="project" value="UniProtKB-UniPathway"/>
</dbReference>
<comment type="caution">
    <text evidence="19">The sequence shown here is derived from an EMBL/GenBank/DDBJ whole genome shotgun (WGS) entry which is preliminary data.</text>
</comment>
<dbReference type="Pfam" id="PF01063">
    <property type="entry name" value="Aminotran_4"/>
    <property type="match status" value="1"/>
</dbReference>